<dbReference type="RefSeq" id="WP_050156410.1">
    <property type="nucleotide sequence ID" value="NZ_CPXJ01000032.1"/>
</dbReference>
<keyword evidence="2" id="KW-1185">Reference proteome</keyword>
<dbReference type="EMBL" id="CPXJ01000032">
    <property type="protein sequence ID" value="CND97457.1"/>
    <property type="molecule type" value="Genomic_DNA"/>
</dbReference>
<name>A0ABP1Y865_YEREN</name>
<reference evidence="1 2" key="1">
    <citation type="submission" date="2015-03" db="EMBL/GenBank/DDBJ databases">
        <authorList>
            <consortium name="Pathogen Informatics"/>
            <person name="Murphy D."/>
        </authorList>
    </citation>
    <scope>NUCLEOTIDE SEQUENCE [LARGE SCALE GENOMIC DNA]</scope>
    <source>
        <strain evidence="1 2">IP05342</strain>
    </source>
</reference>
<proteinExistence type="predicted"/>
<protein>
    <recommendedName>
        <fullName evidence="3">DUF2513 domain-containing protein</fullName>
    </recommendedName>
</protein>
<accession>A0ABP1Y865</accession>
<evidence type="ECO:0000313" key="2">
    <source>
        <dbReference type="Proteomes" id="UP000041601"/>
    </source>
</evidence>
<organism evidence="1 2">
    <name type="scientific">Yersinia enterocolitica</name>
    <dbReference type="NCBI Taxonomy" id="630"/>
    <lineage>
        <taxon>Bacteria</taxon>
        <taxon>Pseudomonadati</taxon>
        <taxon>Pseudomonadota</taxon>
        <taxon>Gammaproteobacteria</taxon>
        <taxon>Enterobacterales</taxon>
        <taxon>Yersiniaceae</taxon>
        <taxon>Yersinia</taxon>
    </lineage>
</organism>
<evidence type="ECO:0008006" key="3">
    <source>
        <dbReference type="Google" id="ProtNLM"/>
    </source>
</evidence>
<dbReference type="Proteomes" id="UP000041601">
    <property type="component" value="Unassembled WGS sequence"/>
</dbReference>
<sequence length="147" mass="15719">MSNIDKFNEFAGRVFGILYEEFPIPTNINVGDILGDPDLYNTTGIPPEMADDADIAGYTVAWLHQSGYLDMLNRDISLNEFYNVVLTAKGLEVLKAIPDSLAPRSSPLGTQIVDAVKSGAKETVSSLVNQALSTGIKLAASSVGIDI</sequence>
<gene>
    <name evidence="1" type="ORF">ERS137959_02699</name>
</gene>
<evidence type="ECO:0000313" key="1">
    <source>
        <dbReference type="EMBL" id="CND97457.1"/>
    </source>
</evidence>
<comment type="caution">
    <text evidence="1">The sequence shown here is derived from an EMBL/GenBank/DDBJ whole genome shotgun (WGS) entry which is preliminary data.</text>
</comment>